<dbReference type="Gene3D" id="3.40.50.140">
    <property type="match status" value="1"/>
</dbReference>
<dbReference type="InterPro" id="IPR005733">
    <property type="entry name" value="TopoI_bac-type"/>
</dbReference>
<proteinExistence type="inferred from homology"/>
<dbReference type="PANTHER" id="PTHR42785">
    <property type="entry name" value="DNA TOPOISOMERASE, TYPE IA, CORE"/>
    <property type="match status" value="1"/>
</dbReference>
<keyword evidence="13" id="KW-1185">Reference proteome</keyword>
<dbReference type="EC" id="5.6.2.1" evidence="8"/>
<comment type="caution">
    <text evidence="12">The sequence shown here is derived from an EMBL/GenBank/DDBJ whole genome shotgun (WGS) entry which is preliminary data.</text>
</comment>
<comment type="subunit">
    <text evidence="8">Monomer.</text>
</comment>
<sequence length="713" mass="80275">MTGKTLVLIEAPGKLKKLRQILGSDYALAASGGHIRTLADDGTDSLGFDLVGERISCRWIPRDARAKSTIAELKQAVKEASRVILATDEDREGESIAWHLADALGVKNPLRATYREITPAAVRSALANPRPLDRSLVNAGICRAVLDKLVGYKGSPLVWQLNNGAKSIGRVQSAALHILCDREAQIRSFVPQDYWSVFVDYEGFRAFYEGRRQESIGVRSQESGVRREEESEVDDAAERTSSQNESTKVLTQAEADRLVAIARQFPHQVIKVEGKTVYRTPPPPFITSSLQQAAGAKLKLSPEKVMQIAQSLYEQGHITYHRTDSVFMAESFVDSAQDWLHRHDPDNLPAKATSHRSNKNAQEAHEAIRPTDINRSSASLRPELSPEAFDLYVLIWIRAIASLCKPARLQQTKITTQSGDVNWQAKGQLLEFAGYTRYWNNLSDDVQLPLVQEGQTLELLNAGSEKKQTQPPPRYTEPKLVQQMERSGIGRPSTYAPTVATLKQRNYVELNKKVLQPTILGMEVDSFVAQALPKLVDTEFTAEMEFQLDRIAEGKINWEQWLTGWNREYLVPALQQAQQIVPTVAHQTILEVSKIACPKCQTLMVQVPSRKVKKGYFLKCQSCADTVMFWGERQKKWEVPQPKTEPQPVKLTEHSCPVCKKPLEEYNYQKEGQQKVMLRCSDAAARQQKKHKEAVYFQTPRGFWSPKFGEISE</sequence>
<dbReference type="Proteomes" id="UP000238762">
    <property type="component" value="Unassembled WGS sequence"/>
</dbReference>
<comment type="catalytic activity">
    <reaction evidence="1 8">
        <text>ATP-independent breakage of single-stranded DNA, followed by passage and rejoining.</text>
        <dbReference type="EC" id="5.6.2.1"/>
    </reaction>
</comment>
<dbReference type="InterPro" id="IPR000380">
    <property type="entry name" value="Topo_IA"/>
</dbReference>
<dbReference type="SUPFAM" id="SSF56712">
    <property type="entry name" value="Prokaryotic type I DNA topoisomerase"/>
    <property type="match status" value="1"/>
</dbReference>
<evidence type="ECO:0000256" key="5">
    <source>
        <dbReference type="ARBA" id="ARBA00023029"/>
    </source>
</evidence>
<dbReference type="Gene3D" id="1.10.290.10">
    <property type="entry name" value="Topoisomerase I, domain 4"/>
    <property type="match status" value="1"/>
</dbReference>
<dbReference type="PRINTS" id="PR00417">
    <property type="entry name" value="PRTPISMRASEI"/>
</dbReference>
<accession>A0A2T1C2E3</accession>
<dbReference type="PROSITE" id="PS00396">
    <property type="entry name" value="TOPO_IA_1"/>
    <property type="match status" value="1"/>
</dbReference>
<feature type="region of interest" description="Interaction with DNA" evidence="8">
    <location>
        <begin position="167"/>
        <end position="172"/>
    </location>
</feature>
<dbReference type="InterPro" id="IPR013497">
    <property type="entry name" value="Topo_IA_cen"/>
</dbReference>
<feature type="active site" description="O-(5'-phospho-DNA)-tyrosine intermediate" evidence="8">
    <location>
        <position position="320"/>
    </location>
</feature>
<dbReference type="InterPro" id="IPR013824">
    <property type="entry name" value="Topo_IA_cen_sub1"/>
</dbReference>
<evidence type="ECO:0000256" key="7">
    <source>
        <dbReference type="ARBA" id="ARBA00023235"/>
    </source>
</evidence>
<keyword evidence="6 8" id="KW-0238">DNA-binding</keyword>
<dbReference type="InterPro" id="IPR023405">
    <property type="entry name" value="Topo_IA_core_domain"/>
</dbReference>
<evidence type="ECO:0000259" key="11">
    <source>
        <dbReference type="PROSITE" id="PS52039"/>
    </source>
</evidence>
<keyword evidence="7 8" id="KW-0413">Isomerase</keyword>
<feature type="site" description="Interaction with DNA" evidence="8">
    <location>
        <position position="34"/>
    </location>
</feature>
<dbReference type="PROSITE" id="PS50880">
    <property type="entry name" value="TOPRIM"/>
    <property type="match status" value="1"/>
</dbReference>
<evidence type="ECO:0000256" key="8">
    <source>
        <dbReference type="HAMAP-Rule" id="MF_00952"/>
    </source>
</evidence>
<feature type="site" description="Interaction with DNA" evidence="8">
    <location>
        <position position="143"/>
    </location>
</feature>
<dbReference type="GO" id="GO:0003917">
    <property type="term" value="F:DNA topoisomerase type I (single strand cut, ATP-independent) activity"/>
    <property type="evidence" value="ECO:0007669"/>
    <property type="project" value="UniProtKB-UniRule"/>
</dbReference>
<dbReference type="InterPro" id="IPR028612">
    <property type="entry name" value="Topoisom_1_IA"/>
</dbReference>
<dbReference type="InterPro" id="IPR006171">
    <property type="entry name" value="TOPRIM_dom"/>
</dbReference>
<dbReference type="InterPro" id="IPR013825">
    <property type="entry name" value="Topo_IA_cen_sub2"/>
</dbReference>
<gene>
    <name evidence="8 12" type="primary">topA</name>
    <name evidence="12" type="ORF">C7B64_13390</name>
</gene>
<protein>
    <recommendedName>
        <fullName evidence="8">DNA topoisomerase 1</fullName>
        <ecNumber evidence="8">5.6.2.1</ecNumber>
    </recommendedName>
    <alternativeName>
        <fullName evidence="8">DNA topoisomerase I</fullName>
    </alternativeName>
</protein>
<dbReference type="PANTHER" id="PTHR42785:SF1">
    <property type="entry name" value="DNA TOPOISOMERASE"/>
    <property type="match status" value="1"/>
</dbReference>
<evidence type="ECO:0000313" key="13">
    <source>
        <dbReference type="Proteomes" id="UP000238762"/>
    </source>
</evidence>
<dbReference type="CDD" id="cd00186">
    <property type="entry name" value="TOP1Ac"/>
    <property type="match status" value="1"/>
</dbReference>
<keyword evidence="3" id="KW-0479">Metal-binding</keyword>
<feature type="region of interest" description="Disordered" evidence="9">
    <location>
        <begin position="218"/>
        <end position="248"/>
    </location>
</feature>
<dbReference type="EMBL" id="PVWJ01000062">
    <property type="protein sequence ID" value="PSB02374.1"/>
    <property type="molecule type" value="Genomic_DNA"/>
</dbReference>
<comment type="similarity">
    <text evidence="2 8">Belongs to the type IA topoisomerase family.</text>
</comment>
<dbReference type="SMART" id="SM00437">
    <property type="entry name" value="TOP1Ac"/>
    <property type="match status" value="1"/>
</dbReference>
<evidence type="ECO:0000256" key="9">
    <source>
        <dbReference type="SAM" id="MobiDB-lite"/>
    </source>
</evidence>
<feature type="site" description="Interaction with DNA" evidence="8">
    <location>
        <position position="159"/>
    </location>
</feature>
<feature type="compositionally biased region" description="Polar residues" evidence="9">
    <location>
        <begin position="239"/>
        <end position="248"/>
    </location>
</feature>
<dbReference type="RefSeq" id="WP_106289164.1">
    <property type="nucleotide sequence ID" value="NZ_CAWNTC010000071.1"/>
</dbReference>
<evidence type="ECO:0000259" key="10">
    <source>
        <dbReference type="PROSITE" id="PS50880"/>
    </source>
</evidence>
<evidence type="ECO:0000256" key="2">
    <source>
        <dbReference type="ARBA" id="ARBA00009446"/>
    </source>
</evidence>
<keyword evidence="5 8" id="KW-0799">Topoisomerase</keyword>
<dbReference type="GO" id="GO:0003677">
    <property type="term" value="F:DNA binding"/>
    <property type="evidence" value="ECO:0007669"/>
    <property type="project" value="UniProtKB-KW"/>
</dbReference>
<dbReference type="InterPro" id="IPR023406">
    <property type="entry name" value="Topo_IA_AS"/>
</dbReference>
<dbReference type="InterPro" id="IPR003601">
    <property type="entry name" value="Topo_IA_2"/>
</dbReference>
<dbReference type="AlphaFoldDB" id="A0A2T1C2E3"/>
<dbReference type="PROSITE" id="PS52039">
    <property type="entry name" value="TOPO_IA_2"/>
    <property type="match status" value="1"/>
</dbReference>
<feature type="site" description="Interaction with DNA" evidence="8">
    <location>
        <position position="322"/>
    </location>
</feature>
<comment type="caution">
    <text evidence="8">Lacks conserved residue(s) required for the propagation of feature annotation.</text>
</comment>
<dbReference type="InterPro" id="IPR013826">
    <property type="entry name" value="Topo_IA_cen_sub3"/>
</dbReference>
<dbReference type="Gene3D" id="1.10.460.10">
    <property type="entry name" value="Topoisomerase I, domain 2"/>
    <property type="match status" value="1"/>
</dbReference>
<dbReference type="SMART" id="SM00436">
    <property type="entry name" value="TOP1Bc"/>
    <property type="match status" value="1"/>
</dbReference>
<dbReference type="InterPro" id="IPR003602">
    <property type="entry name" value="Topo_IA_DNA-bd_dom"/>
</dbReference>
<dbReference type="Gene3D" id="2.70.20.10">
    <property type="entry name" value="Topoisomerase I, domain 3"/>
    <property type="match status" value="1"/>
</dbReference>
<dbReference type="Pfam" id="PF01131">
    <property type="entry name" value="Topoisom_bac"/>
    <property type="match status" value="1"/>
</dbReference>
<evidence type="ECO:0000256" key="3">
    <source>
        <dbReference type="ARBA" id="ARBA00022723"/>
    </source>
</evidence>
<keyword evidence="4" id="KW-0460">Magnesium</keyword>
<feature type="domain" description="Topo IA-type catalytic" evidence="11">
    <location>
        <begin position="133"/>
        <end position="574"/>
    </location>
</feature>
<dbReference type="Pfam" id="PF01751">
    <property type="entry name" value="Toprim"/>
    <property type="match status" value="1"/>
</dbReference>
<dbReference type="HAMAP" id="MF_00952">
    <property type="entry name" value="Topoisom_1_prok"/>
    <property type="match status" value="1"/>
</dbReference>
<dbReference type="GO" id="GO:0006265">
    <property type="term" value="P:DNA topological change"/>
    <property type="evidence" value="ECO:0007669"/>
    <property type="project" value="UniProtKB-UniRule"/>
</dbReference>
<feature type="site" description="Interaction with DNA" evidence="8">
    <location>
        <position position="147"/>
    </location>
</feature>
<dbReference type="SMART" id="SM00493">
    <property type="entry name" value="TOPRIM"/>
    <property type="match status" value="1"/>
</dbReference>
<evidence type="ECO:0000313" key="12">
    <source>
        <dbReference type="EMBL" id="PSB02374.1"/>
    </source>
</evidence>
<comment type="function">
    <text evidence="8">Releases the supercoiling and torsional tension of DNA, which is introduced during the DNA replication and transcription, by transiently cleaving and rejoining one strand of the DNA duplex. Introduces a single-strand break via transesterification at a target site in duplex DNA. The scissile phosphodiester is attacked by the catalytic tyrosine of the enzyme, resulting in the formation of a DNA-(5'-phosphotyrosyl)-enzyme intermediate and the expulsion of a 3'-OH DNA strand. The free DNA strand then undergoes passage around the unbroken strand, thus removing DNA supercoils. Finally, in the religation step, the DNA 3'-OH attacks the covalent intermediate to expel the active-site tyrosine and restore the DNA phosphodiester backbone.</text>
</comment>
<evidence type="ECO:0000256" key="4">
    <source>
        <dbReference type="ARBA" id="ARBA00022842"/>
    </source>
</evidence>
<feature type="region of interest" description="Disordered" evidence="9">
    <location>
        <begin position="347"/>
        <end position="374"/>
    </location>
</feature>
<dbReference type="GO" id="GO:0046872">
    <property type="term" value="F:metal ion binding"/>
    <property type="evidence" value="ECO:0007669"/>
    <property type="project" value="UniProtKB-KW"/>
</dbReference>
<feature type="site" description="Interaction with DNA" evidence="8">
    <location>
        <position position="152"/>
    </location>
</feature>
<reference evidence="12 13" key="2">
    <citation type="submission" date="2018-03" db="EMBL/GenBank/DDBJ databases">
        <title>The ancient ancestry and fast evolution of plastids.</title>
        <authorList>
            <person name="Moore K.R."/>
            <person name="Magnabosco C."/>
            <person name="Momper L."/>
            <person name="Gold D.A."/>
            <person name="Bosak T."/>
            <person name="Fournier G.P."/>
        </authorList>
    </citation>
    <scope>NUCLEOTIDE SEQUENCE [LARGE SCALE GENOMIC DNA]</scope>
    <source>
        <strain evidence="12 13">CCAP 1448/3</strain>
    </source>
</reference>
<dbReference type="NCBIfam" id="TIGR01051">
    <property type="entry name" value="topA_bact"/>
    <property type="match status" value="1"/>
</dbReference>
<reference evidence="12 13" key="1">
    <citation type="submission" date="2018-02" db="EMBL/GenBank/DDBJ databases">
        <authorList>
            <person name="Cohen D.B."/>
            <person name="Kent A.D."/>
        </authorList>
    </citation>
    <scope>NUCLEOTIDE SEQUENCE [LARGE SCALE GENOMIC DNA]</scope>
    <source>
        <strain evidence="12 13">CCAP 1448/3</strain>
    </source>
</reference>
<organism evidence="12 13">
    <name type="scientific">Merismopedia glauca CCAP 1448/3</name>
    <dbReference type="NCBI Taxonomy" id="1296344"/>
    <lineage>
        <taxon>Bacteria</taxon>
        <taxon>Bacillati</taxon>
        <taxon>Cyanobacteriota</taxon>
        <taxon>Cyanophyceae</taxon>
        <taxon>Synechococcales</taxon>
        <taxon>Merismopediaceae</taxon>
        <taxon>Merismopedia</taxon>
    </lineage>
</organism>
<evidence type="ECO:0000256" key="6">
    <source>
        <dbReference type="ARBA" id="ARBA00023125"/>
    </source>
</evidence>
<dbReference type="OrthoDB" id="9804262at2"/>
<name>A0A2T1C2E3_9CYAN</name>
<feature type="site" description="Interaction with DNA" evidence="8">
    <location>
        <position position="505"/>
    </location>
</feature>
<feature type="domain" description="Toprim" evidence="10">
    <location>
        <begin position="4"/>
        <end position="119"/>
    </location>
</feature>
<evidence type="ECO:0000256" key="1">
    <source>
        <dbReference type="ARBA" id="ARBA00000213"/>
    </source>
</evidence>